<dbReference type="PANTHER" id="PTHR42535">
    <property type="entry name" value="OOKINETE PROTEIN, PUTATIVE-RELATED"/>
    <property type="match status" value="1"/>
</dbReference>
<dbReference type="PANTHER" id="PTHR42535:SF2">
    <property type="entry name" value="CHROMOSOME UNDETERMINED SCAFFOLD_146, WHOLE GENOME SHOTGUN SEQUENCE"/>
    <property type="match status" value="1"/>
</dbReference>
<evidence type="ECO:0000313" key="4">
    <source>
        <dbReference type="EMBL" id="CAF1548733.1"/>
    </source>
</evidence>
<name>A0A815BEM0_9BILA</name>
<comment type="caution">
    <text evidence="3">The sequence shown here is derived from an EMBL/GenBank/DDBJ whole genome shotgun (WGS) entry which is preliminary data.</text>
</comment>
<evidence type="ECO:0000313" key="6">
    <source>
        <dbReference type="Proteomes" id="UP000663870"/>
    </source>
</evidence>
<sequence length="538" mass="59053">MSKAGIVHHKKYVPTPVSHQNVHHSASSNENSYTISNTSVSPIMSESPPPRIEQKSTTTNKYRKSNLKSTSNTTKWSTTKKVIVGIVIAVIVIAVIATVIALAVVLSRKSDTTATTTSVTIAYWSLDSVTTDLYNVYNGTLVNSASYFTNTTNQPYVGNGGGLSLTSSSSQYFSVSSPFLDLTYKSFTIEAWIYPSISSSVDYGIFGQCQCSSCSNQCLYIIIRSYRLYVSFMSNDLSGNATLTSNTWYHIAFVYNNDTKQQRLFVNGYRDATKTDASPYQGTNGSIWIGASRVYLTTSYYNGYIDNFKITTRAKSSTEILNAATLTAYFSFDVSSGITYDSGPLGLNGTSVNTATLSGHLNEAMRFSGSSSYFYAYGFYQIGYGVSYAQPFSVSLWINPSSASACTIVQTAYTLSTYTCHNLLGFYSTLGLTAQIIVQGWAWPVIYGPFATLNTWTHISVTYSQTNGLRLYVNGVYYGTTGTFSFSNTNRIMYFQLGYVNICSSNYITSAGYQGLIDEVYVHSREISQSEVTTLASL</sequence>
<reference evidence="3" key="1">
    <citation type="submission" date="2021-02" db="EMBL/GenBank/DDBJ databases">
        <authorList>
            <person name="Nowell W R."/>
        </authorList>
    </citation>
    <scope>NUCLEOTIDE SEQUENCE</scope>
</reference>
<dbReference type="EMBL" id="CAJNOL010003143">
    <property type="protein sequence ID" value="CAF1548733.1"/>
    <property type="molecule type" value="Genomic_DNA"/>
</dbReference>
<keyword evidence="2" id="KW-1133">Transmembrane helix</keyword>
<feature type="compositionally biased region" description="Basic residues" evidence="1">
    <location>
        <begin position="1"/>
        <end position="12"/>
    </location>
</feature>
<protein>
    <submittedName>
        <fullName evidence="3">Uncharacterized protein</fullName>
    </submittedName>
</protein>
<organism evidence="3 5">
    <name type="scientific">Rotaria sordida</name>
    <dbReference type="NCBI Taxonomy" id="392033"/>
    <lineage>
        <taxon>Eukaryota</taxon>
        <taxon>Metazoa</taxon>
        <taxon>Spiralia</taxon>
        <taxon>Gnathifera</taxon>
        <taxon>Rotifera</taxon>
        <taxon>Eurotatoria</taxon>
        <taxon>Bdelloidea</taxon>
        <taxon>Philodinida</taxon>
        <taxon>Philodinidae</taxon>
        <taxon>Rotaria</taxon>
    </lineage>
</organism>
<dbReference type="Proteomes" id="UP000663870">
    <property type="component" value="Unassembled WGS sequence"/>
</dbReference>
<keyword evidence="2" id="KW-0472">Membrane</keyword>
<accession>A0A815BEM0</accession>
<evidence type="ECO:0000313" key="3">
    <source>
        <dbReference type="EMBL" id="CAF1269137.1"/>
    </source>
</evidence>
<evidence type="ECO:0000313" key="5">
    <source>
        <dbReference type="Proteomes" id="UP000663854"/>
    </source>
</evidence>
<evidence type="ECO:0000256" key="2">
    <source>
        <dbReference type="SAM" id="Phobius"/>
    </source>
</evidence>
<feature type="compositionally biased region" description="Polar residues" evidence="1">
    <location>
        <begin position="17"/>
        <end position="44"/>
    </location>
</feature>
<dbReference type="SUPFAM" id="SSF49899">
    <property type="entry name" value="Concanavalin A-like lectins/glucanases"/>
    <property type="match status" value="2"/>
</dbReference>
<keyword evidence="2" id="KW-0812">Transmembrane</keyword>
<feature type="region of interest" description="Disordered" evidence="1">
    <location>
        <begin position="1"/>
        <end position="72"/>
    </location>
</feature>
<dbReference type="Gene3D" id="2.60.120.200">
    <property type="match status" value="2"/>
</dbReference>
<keyword evidence="6" id="KW-1185">Reference proteome</keyword>
<dbReference type="EMBL" id="CAJNOH010002048">
    <property type="protein sequence ID" value="CAF1269137.1"/>
    <property type="molecule type" value="Genomic_DNA"/>
</dbReference>
<dbReference type="AlphaFoldDB" id="A0A815BEM0"/>
<gene>
    <name evidence="4" type="ORF">JXQ802_LOCUS43474</name>
    <name evidence="3" type="ORF">PYM288_LOCUS28284</name>
</gene>
<dbReference type="InterPro" id="IPR013320">
    <property type="entry name" value="ConA-like_dom_sf"/>
</dbReference>
<evidence type="ECO:0000256" key="1">
    <source>
        <dbReference type="SAM" id="MobiDB-lite"/>
    </source>
</evidence>
<dbReference type="Pfam" id="PF13385">
    <property type="entry name" value="Laminin_G_3"/>
    <property type="match status" value="2"/>
</dbReference>
<proteinExistence type="predicted"/>
<feature type="transmembrane region" description="Helical" evidence="2">
    <location>
        <begin position="82"/>
        <end position="106"/>
    </location>
</feature>
<dbReference type="Proteomes" id="UP000663854">
    <property type="component" value="Unassembled WGS sequence"/>
</dbReference>